<dbReference type="AlphaFoldDB" id="A0A8T0DZD0"/>
<evidence type="ECO:0000313" key="12">
    <source>
        <dbReference type="EMBL" id="KAF8763157.1"/>
    </source>
</evidence>
<comment type="similarity">
    <text evidence="2 8">Belongs to the TGF-beta family.</text>
</comment>
<protein>
    <submittedName>
        <fullName evidence="12">Bone morphogenetic protein 3 like protein</fullName>
    </submittedName>
</protein>
<evidence type="ECO:0000256" key="7">
    <source>
        <dbReference type="ARBA" id="ARBA00023180"/>
    </source>
</evidence>
<dbReference type="GO" id="GO:0005125">
    <property type="term" value="F:cytokine activity"/>
    <property type="evidence" value="ECO:0007669"/>
    <property type="project" value="TreeGrafter"/>
</dbReference>
<feature type="chain" id="PRO_5035766160" evidence="10">
    <location>
        <begin position="16"/>
        <end position="423"/>
    </location>
</feature>
<dbReference type="FunFam" id="2.10.90.10:FF:000001">
    <property type="entry name" value="Bone morphogenetic protein 4"/>
    <property type="match status" value="1"/>
</dbReference>
<evidence type="ECO:0000256" key="6">
    <source>
        <dbReference type="ARBA" id="ARBA00023157"/>
    </source>
</evidence>
<dbReference type="EMBL" id="JABXBU010002231">
    <property type="protein sequence ID" value="KAF8763157.1"/>
    <property type="molecule type" value="Genomic_DNA"/>
</dbReference>
<evidence type="ECO:0000256" key="10">
    <source>
        <dbReference type="SAM" id="SignalP"/>
    </source>
</evidence>
<dbReference type="SMART" id="SM00204">
    <property type="entry name" value="TGFB"/>
    <property type="match status" value="1"/>
</dbReference>
<organism evidence="12 13">
    <name type="scientific">Argiope bruennichi</name>
    <name type="common">Wasp spider</name>
    <name type="synonym">Aranea bruennichi</name>
    <dbReference type="NCBI Taxonomy" id="94029"/>
    <lineage>
        <taxon>Eukaryota</taxon>
        <taxon>Metazoa</taxon>
        <taxon>Ecdysozoa</taxon>
        <taxon>Arthropoda</taxon>
        <taxon>Chelicerata</taxon>
        <taxon>Arachnida</taxon>
        <taxon>Araneae</taxon>
        <taxon>Araneomorphae</taxon>
        <taxon>Entelegynae</taxon>
        <taxon>Araneoidea</taxon>
        <taxon>Araneidae</taxon>
        <taxon>Argiope</taxon>
    </lineage>
</organism>
<dbReference type="Proteomes" id="UP000807504">
    <property type="component" value="Unassembled WGS sequence"/>
</dbReference>
<evidence type="ECO:0000256" key="8">
    <source>
        <dbReference type="RuleBase" id="RU000354"/>
    </source>
</evidence>
<name>A0A8T0DZD0_ARGBR</name>
<proteinExistence type="inferred from homology"/>
<comment type="caution">
    <text evidence="12">The sequence shown here is derived from an EMBL/GenBank/DDBJ whole genome shotgun (WGS) entry which is preliminary data.</text>
</comment>
<dbReference type="InterPro" id="IPR017948">
    <property type="entry name" value="TGFb_CS"/>
</dbReference>
<dbReference type="PANTHER" id="PTHR11848">
    <property type="entry name" value="TGF-BETA FAMILY"/>
    <property type="match status" value="1"/>
</dbReference>
<dbReference type="Gene3D" id="2.10.90.10">
    <property type="entry name" value="Cystine-knot cytokines"/>
    <property type="match status" value="1"/>
</dbReference>
<evidence type="ECO:0000256" key="1">
    <source>
        <dbReference type="ARBA" id="ARBA00004613"/>
    </source>
</evidence>
<evidence type="ECO:0000256" key="5">
    <source>
        <dbReference type="ARBA" id="ARBA00023030"/>
    </source>
</evidence>
<dbReference type="SUPFAM" id="SSF57501">
    <property type="entry name" value="Cystine-knot cytokines"/>
    <property type="match status" value="1"/>
</dbReference>
<keyword evidence="5 8" id="KW-0339">Growth factor</keyword>
<dbReference type="PANTHER" id="PTHR11848:SF270">
    <property type="entry name" value="BONE MORPHOGENETIC PROTEIN 3-LIKE"/>
    <property type="match status" value="1"/>
</dbReference>
<keyword evidence="3" id="KW-0964">Secreted</keyword>
<feature type="compositionally biased region" description="Basic and acidic residues" evidence="9">
    <location>
        <begin position="254"/>
        <end position="266"/>
    </location>
</feature>
<keyword evidence="7" id="KW-0325">Glycoprotein</keyword>
<dbReference type="Pfam" id="PF00019">
    <property type="entry name" value="TGF_beta"/>
    <property type="match status" value="1"/>
</dbReference>
<dbReference type="GO" id="GO:0008083">
    <property type="term" value="F:growth factor activity"/>
    <property type="evidence" value="ECO:0007669"/>
    <property type="project" value="UniProtKB-KW"/>
</dbReference>
<evidence type="ECO:0000313" key="13">
    <source>
        <dbReference type="Proteomes" id="UP000807504"/>
    </source>
</evidence>
<evidence type="ECO:0000256" key="9">
    <source>
        <dbReference type="SAM" id="MobiDB-lite"/>
    </source>
</evidence>
<dbReference type="GO" id="GO:0005615">
    <property type="term" value="C:extracellular space"/>
    <property type="evidence" value="ECO:0007669"/>
    <property type="project" value="TreeGrafter"/>
</dbReference>
<keyword evidence="4 10" id="KW-0732">Signal</keyword>
<dbReference type="PROSITE" id="PS00250">
    <property type="entry name" value="TGF_BETA_1"/>
    <property type="match status" value="1"/>
</dbReference>
<evidence type="ECO:0000256" key="2">
    <source>
        <dbReference type="ARBA" id="ARBA00006656"/>
    </source>
</evidence>
<dbReference type="InterPro" id="IPR029034">
    <property type="entry name" value="Cystine-knot_cytokine"/>
</dbReference>
<dbReference type="InterPro" id="IPR015615">
    <property type="entry name" value="TGF-beta-rel"/>
</dbReference>
<feature type="domain" description="TGF-beta family profile" evidence="11">
    <location>
        <begin position="302"/>
        <end position="423"/>
    </location>
</feature>
<reference evidence="12" key="2">
    <citation type="submission" date="2020-06" db="EMBL/GenBank/DDBJ databases">
        <authorList>
            <person name="Sheffer M."/>
        </authorList>
    </citation>
    <scope>NUCLEOTIDE SEQUENCE</scope>
</reference>
<evidence type="ECO:0000259" key="11">
    <source>
        <dbReference type="PROSITE" id="PS51362"/>
    </source>
</evidence>
<comment type="subcellular location">
    <subcellularLocation>
        <location evidence="1">Secreted</location>
    </subcellularLocation>
</comment>
<evidence type="ECO:0000256" key="3">
    <source>
        <dbReference type="ARBA" id="ARBA00022525"/>
    </source>
</evidence>
<evidence type="ECO:0000256" key="4">
    <source>
        <dbReference type="ARBA" id="ARBA00022729"/>
    </source>
</evidence>
<sequence>MWYALLLVSIASCTSESIWPVENRILQLRTAAPRSDSPPSYMVHLYNRYRKGRMPYSAANTVRSFFPTPGRLGTDDILVFNLTGVHPTEYVERVDFHLQSKSSYKHSSRLDQKKSQMELDILDLSRPLRPKVETIPLARLQSGIWQTLDITDSIIACLEGEAEQHHLVGVSIRGPEVTDASEIVSQPFIVLFSEDDDHLNIEELGRDAFLPRKKREILNNELPDYPSEKVDGSLAEVQARLKYKPLDSAVAPRPEARKVSKTDMEKHRKRRRRRRRKDKRLPYAWGKSWWKKSDMKNNPDYEGDEEEDMDEEDGMDDQLLCQKRKMVVSFSEIGWGDWIISPKTFDASYCSGVCPQPLKKSIQSSNHAIIQGLIQSLGLKKNVPELCCVPHSLSPVSLLYYDQNKNIVLKSFPDMSVQNCSCR</sequence>
<reference evidence="12" key="1">
    <citation type="journal article" date="2020" name="bioRxiv">
        <title>Chromosome-level reference genome of the European wasp spider Argiope bruennichi: a resource for studies on range expansion and evolutionary adaptation.</title>
        <authorList>
            <person name="Sheffer M.M."/>
            <person name="Hoppe A."/>
            <person name="Krehenwinkel H."/>
            <person name="Uhl G."/>
            <person name="Kuss A.W."/>
            <person name="Jensen L."/>
            <person name="Jensen C."/>
            <person name="Gillespie R.G."/>
            <person name="Hoff K.J."/>
            <person name="Prost S."/>
        </authorList>
    </citation>
    <scope>NUCLEOTIDE SEQUENCE</scope>
</reference>
<accession>A0A8T0DZD0</accession>
<feature type="signal peptide" evidence="10">
    <location>
        <begin position="1"/>
        <end position="15"/>
    </location>
</feature>
<feature type="compositionally biased region" description="Basic residues" evidence="9">
    <location>
        <begin position="267"/>
        <end position="278"/>
    </location>
</feature>
<dbReference type="OrthoDB" id="5987191at2759"/>
<keyword evidence="13" id="KW-1185">Reference proteome</keyword>
<keyword evidence="6" id="KW-1015">Disulfide bond</keyword>
<feature type="region of interest" description="Disordered" evidence="9">
    <location>
        <begin position="250"/>
        <end position="278"/>
    </location>
</feature>
<dbReference type="InterPro" id="IPR001839">
    <property type="entry name" value="TGF-b_C"/>
</dbReference>
<gene>
    <name evidence="12" type="ORF">HNY73_021367</name>
</gene>
<dbReference type="OMA" id="ITMRAES"/>
<dbReference type="PRINTS" id="PR00669">
    <property type="entry name" value="INHIBINA"/>
</dbReference>
<dbReference type="PROSITE" id="PS51362">
    <property type="entry name" value="TGF_BETA_2"/>
    <property type="match status" value="1"/>
</dbReference>